<dbReference type="PANTHER" id="PTHR38436">
    <property type="entry name" value="POLYKETIDE CYCLASE SNOAL-LIKE DOMAIN"/>
    <property type="match status" value="1"/>
</dbReference>
<sequence>MPLDDNKAVVRRFNDEVIVRGNRAAFDMLVDPSFVNRSAAPGAPDGPEGLWATFEEILRPAMSALEVVIHDQVAEGDKVTTRKTISGIHSGSFFGIEATGRPISIDVIDIVRVIGGRYVEHWGINTLQAELGKLAR</sequence>
<dbReference type="SUPFAM" id="SSF54427">
    <property type="entry name" value="NTF2-like"/>
    <property type="match status" value="1"/>
</dbReference>
<name>A0ABV2NTW4_9HYPH</name>
<dbReference type="InterPro" id="IPR032710">
    <property type="entry name" value="NTF2-like_dom_sf"/>
</dbReference>
<dbReference type="Proteomes" id="UP001549119">
    <property type="component" value="Unassembled WGS sequence"/>
</dbReference>
<gene>
    <name evidence="1" type="ORF">ABIC20_007342</name>
</gene>
<proteinExistence type="predicted"/>
<accession>A0ABV2NTW4</accession>
<dbReference type="RefSeq" id="WP_209651081.1">
    <property type="nucleotide sequence ID" value="NZ_JBEPNV010000005.1"/>
</dbReference>
<reference evidence="1 2" key="1">
    <citation type="submission" date="2024-06" db="EMBL/GenBank/DDBJ databases">
        <title>Genomics of switchgrass bacterial isolates.</title>
        <authorList>
            <person name="Shade A."/>
        </authorList>
    </citation>
    <scope>NUCLEOTIDE SEQUENCE [LARGE SCALE GENOMIC DNA]</scope>
    <source>
        <strain evidence="1 2">PvP084</strain>
    </source>
</reference>
<dbReference type="EMBL" id="JBEPNW010000008">
    <property type="protein sequence ID" value="MET3869957.1"/>
    <property type="molecule type" value="Genomic_DNA"/>
</dbReference>
<dbReference type="InterPro" id="IPR009959">
    <property type="entry name" value="Cyclase_SnoaL-like"/>
</dbReference>
<comment type="caution">
    <text evidence="1">The sequence shown here is derived from an EMBL/GenBank/DDBJ whole genome shotgun (WGS) entry which is preliminary data.</text>
</comment>
<protein>
    <submittedName>
        <fullName evidence="1">Ester cyclase</fullName>
    </submittedName>
</protein>
<organism evidence="1 2">
    <name type="scientific">Methylobacterium radiotolerans</name>
    <dbReference type="NCBI Taxonomy" id="31998"/>
    <lineage>
        <taxon>Bacteria</taxon>
        <taxon>Pseudomonadati</taxon>
        <taxon>Pseudomonadota</taxon>
        <taxon>Alphaproteobacteria</taxon>
        <taxon>Hyphomicrobiales</taxon>
        <taxon>Methylobacteriaceae</taxon>
        <taxon>Methylobacterium</taxon>
    </lineage>
</organism>
<dbReference type="Pfam" id="PF07366">
    <property type="entry name" value="SnoaL"/>
    <property type="match status" value="1"/>
</dbReference>
<evidence type="ECO:0000313" key="2">
    <source>
        <dbReference type="Proteomes" id="UP001549119"/>
    </source>
</evidence>
<dbReference type="Gene3D" id="3.10.450.50">
    <property type="match status" value="1"/>
</dbReference>
<evidence type="ECO:0000313" key="1">
    <source>
        <dbReference type="EMBL" id="MET3869957.1"/>
    </source>
</evidence>
<keyword evidence="2" id="KW-1185">Reference proteome</keyword>
<dbReference type="PANTHER" id="PTHR38436:SF1">
    <property type="entry name" value="ESTER CYCLASE"/>
    <property type="match status" value="1"/>
</dbReference>